<evidence type="ECO:0000256" key="1">
    <source>
        <dbReference type="SAM" id="MobiDB-lite"/>
    </source>
</evidence>
<evidence type="ECO:0000313" key="2">
    <source>
        <dbReference type="EMBL" id="KAG2450060.1"/>
    </source>
</evidence>
<dbReference type="AlphaFoldDB" id="A0A835WNU6"/>
<feature type="region of interest" description="Disordered" evidence="1">
    <location>
        <begin position="1"/>
        <end position="21"/>
    </location>
</feature>
<comment type="caution">
    <text evidence="2">The sequence shown here is derived from an EMBL/GenBank/DDBJ whole genome shotgun (WGS) entry which is preliminary data.</text>
</comment>
<organism evidence="2 3">
    <name type="scientific">Chlamydomonas schloesseri</name>
    <dbReference type="NCBI Taxonomy" id="2026947"/>
    <lineage>
        <taxon>Eukaryota</taxon>
        <taxon>Viridiplantae</taxon>
        <taxon>Chlorophyta</taxon>
        <taxon>core chlorophytes</taxon>
        <taxon>Chlorophyceae</taxon>
        <taxon>CS clade</taxon>
        <taxon>Chlamydomonadales</taxon>
        <taxon>Chlamydomonadaceae</taxon>
        <taxon>Chlamydomonas</taxon>
    </lineage>
</organism>
<reference evidence="2" key="1">
    <citation type="journal article" date="2020" name="bioRxiv">
        <title>Comparative genomics of Chlamydomonas.</title>
        <authorList>
            <person name="Craig R.J."/>
            <person name="Hasan A.R."/>
            <person name="Ness R.W."/>
            <person name="Keightley P.D."/>
        </authorList>
    </citation>
    <scope>NUCLEOTIDE SEQUENCE</scope>
    <source>
        <strain evidence="2">CCAP 11/173</strain>
    </source>
</reference>
<name>A0A835WNU6_9CHLO</name>
<accession>A0A835WNU6</accession>
<dbReference type="EMBL" id="JAEHOD010000012">
    <property type="protein sequence ID" value="KAG2450060.1"/>
    <property type="molecule type" value="Genomic_DNA"/>
</dbReference>
<evidence type="ECO:0000313" key="3">
    <source>
        <dbReference type="Proteomes" id="UP000613740"/>
    </source>
</evidence>
<keyword evidence="3" id="KW-1185">Reference proteome</keyword>
<gene>
    <name evidence="2" type="ORF">HYH02_000164</name>
</gene>
<dbReference type="Proteomes" id="UP000613740">
    <property type="component" value="Unassembled WGS sequence"/>
</dbReference>
<protein>
    <submittedName>
        <fullName evidence="2">Uncharacterized protein</fullName>
    </submittedName>
</protein>
<proteinExistence type="predicted"/>
<sequence length="68" mass="6857">MAAPAAAAAASHSAVATAPTAGRKQAVLPADDDVAAHSSVAAISVAPASWYLTTCRRRHVHRPALGQE</sequence>